<sequence>MALQGTLIWLCSLAVLSSSAPQHESLPQNCTSSGQLLEHLKVAVENSESLTSEWSAQETAQILLTLRSLNDILHQHQLKGCQDAEPKKCPEAKVPKNGGLICVRVANNSYCKPFCSHGYDFSFLRRSRIYEECTEQTGFKWKTQYIGGNTLAVCNAAALQISGASTAYFPRDQDCLTTKSNSRLQSGIIDVFITELKDQGIQADSQSACLVCG</sequence>
<dbReference type="AlphaFoldDB" id="F5BZP0"/>
<organism evidence="2">
    <name type="scientific">Epinephelus bruneus</name>
    <name type="common">Longtooth grouper</name>
    <dbReference type="NCBI Taxonomy" id="323802"/>
    <lineage>
        <taxon>Eukaryota</taxon>
        <taxon>Metazoa</taxon>
        <taxon>Chordata</taxon>
        <taxon>Craniata</taxon>
        <taxon>Vertebrata</taxon>
        <taxon>Euteleostomi</taxon>
        <taxon>Actinopterygii</taxon>
        <taxon>Neopterygii</taxon>
        <taxon>Teleostei</taxon>
        <taxon>Neoteleostei</taxon>
        <taxon>Acanthomorphata</taxon>
        <taxon>Eupercaria</taxon>
        <taxon>Perciformes</taxon>
        <taxon>Serranoidei</taxon>
        <taxon>Serranidae</taxon>
        <taxon>Epinephelinae</taxon>
        <taxon>Epinephelini</taxon>
        <taxon>Epinephelus</taxon>
    </lineage>
</organism>
<feature type="chain" id="PRO_5003322171" evidence="1">
    <location>
        <begin position="20"/>
        <end position="213"/>
    </location>
</feature>
<evidence type="ECO:0000256" key="1">
    <source>
        <dbReference type="SAM" id="SignalP"/>
    </source>
</evidence>
<keyword evidence="1" id="KW-0732">Signal</keyword>
<feature type="non-terminal residue" evidence="2">
    <location>
        <position position="213"/>
    </location>
</feature>
<reference evidence="2" key="1">
    <citation type="submission" date="2011-02" db="EMBL/GenBank/DDBJ databases">
        <title>Characterization of Chromosome 17 in grouper Epinephelus bruneus.</title>
        <authorList>
            <person name="Harikrishnan R."/>
            <person name="Kim J.-S."/>
            <person name="Heo M.-S."/>
        </authorList>
    </citation>
    <scope>NUCLEOTIDE SEQUENCE</scope>
</reference>
<name>F5BZP0_EPIBR</name>
<protein>
    <submittedName>
        <fullName evidence="2">Uncharacterized protein</fullName>
    </submittedName>
</protein>
<evidence type="ECO:0000313" key="2">
    <source>
        <dbReference type="EMBL" id="AEB31300.1"/>
    </source>
</evidence>
<feature type="signal peptide" evidence="1">
    <location>
        <begin position="1"/>
        <end position="19"/>
    </location>
</feature>
<proteinExistence type="evidence at transcript level"/>
<accession>F5BZP0</accession>
<dbReference type="EMBL" id="JF430633">
    <property type="protein sequence ID" value="AEB31300.1"/>
    <property type="molecule type" value="mRNA"/>
</dbReference>